<protein>
    <recommendedName>
        <fullName evidence="5">Arsenite methyltransferase</fullName>
        <ecNumber evidence="4">2.1.1.137</ecNumber>
    </recommendedName>
</protein>
<gene>
    <name evidence="10" type="ORF">C0039_14650</name>
</gene>
<keyword evidence="10" id="KW-0489">Methyltransferase</keyword>
<dbReference type="EMBL" id="PKUS01000022">
    <property type="protein sequence ID" value="PLW67880.1"/>
    <property type="molecule type" value="Genomic_DNA"/>
</dbReference>
<dbReference type="PANTHER" id="PTHR43675:SF8">
    <property type="entry name" value="ARSENITE METHYLTRANSFERASE"/>
    <property type="match status" value="1"/>
</dbReference>
<dbReference type="OrthoDB" id="9772751at2"/>
<evidence type="ECO:0000256" key="8">
    <source>
        <dbReference type="ARBA" id="ARBA00048428"/>
    </source>
</evidence>
<dbReference type="InterPro" id="IPR026669">
    <property type="entry name" value="Arsenite_MeTrfase-like"/>
</dbReference>
<evidence type="ECO:0000256" key="6">
    <source>
        <dbReference type="ARBA" id="ARBA00047941"/>
    </source>
</evidence>
<comment type="similarity">
    <text evidence="3">Belongs to the methyltransferase superfamily. Arsenite methyltransferase family.</text>
</comment>
<comment type="catalytic activity">
    <reaction evidence="7">
        <text>arsenic triglutathione + 2 [thioredoxin]-dithiol + 2 S-adenosyl-L-methionine + H2O = dimethylarsinous acid + 2 [thioredoxin]-disulfide + 3 glutathione + 2 S-adenosyl-L-homocysteine + 2 H(+)</text>
        <dbReference type="Rhea" id="RHEA:69464"/>
        <dbReference type="Rhea" id="RHEA-COMP:10698"/>
        <dbReference type="Rhea" id="RHEA-COMP:10700"/>
        <dbReference type="ChEBI" id="CHEBI:15377"/>
        <dbReference type="ChEBI" id="CHEBI:15378"/>
        <dbReference type="ChEBI" id="CHEBI:23808"/>
        <dbReference type="ChEBI" id="CHEBI:29950"/>
        <dbReference type="ChEBI" id="CHEBI:50058"/>
        <dbReference type="ChEBI" id="CHEBI:57856"/>
        <dbReference type="ChEBI" id="CHEBI:57925"/>
        <dbReference type="ChEBI" id="CHEBI:59789"/>
        <dbReference type="ChEBI" id="CHEBI:183640"/>
        <dbReference type="EC" id="2.1.1.137"/>
    </reaction>
</comment>
<keyword evidence="11" id="KW-1185">Reference proteome</keyword>
<name>A0A2N5X094_9GAMM</name>
<evidence type="ECO:0000313" key="11">
    <source>
        <dbReference type="Proteomes" id="UP000235005"/>
    </source>
</evidence>
<evidence type="ECO:0000256" key="7">
    <source>
        <dbReference type="ARBA" id="ARBA00047943"/>
    </source>
</evidence>
<reference evidence="10 11" key="1">
    <citation type="submission" date="2018-01" db="EMBL/GenBank/DDBJ databases">
        <title>The draft genome sequence of Halioglobus lutimaris HF004.</title>
        <authorList>
            <person name="Du Z.-J."/>
            <person name="Shi M.-J."/>
        </authorList>
    </citation>
    <scope>NUCLEOTIDE SEQUENCE [LARGE SCALE GENOMIC DNA]</scope>
    <source>
        <strain evidence="10 11">HF004</strain>
    </source>
</reference>
<evidence type="ECO:0000256" key="2">
    <source>
        <dbReference type="ARBA" id="ARBA00022691"/>
    </source>
</evidence>
<dbReference type="RefSeq" id="WP_101518471.1">
    <property type="nucleotide sequence ID" value="NZ_PKUS01000022.1"/>
</dbReference>
<dbReference type="GO" id="GO:0032259">
    <property type="term" value="P:methylation"/>
    <property type="evidence" value="ECO:0007669"/>
    <property type="project" value="UniProtKB-KW"/>
</dbReference>
<evidence type="ECO:0000256" key="4">
    <source>
        <dbReference type="ARBA" id="ARBA00034521"/>
    </source>
</evidence>
<comment type="caution">
    <text evidence="10">The sequence shown here is derived from an EMBL/GenBank/DDBJ whole genome shotgun (WGS) entry which is preliminary data.</text>
</comment>
<evidence type="ECO:0000313" key="10">
    <source>
        <dbReference type="EMBL" id="PLW67880.1"/>
    </source>
</evidence>
<accession>A0A2N5X094</accession>
<evidence type="ECO:0000256" key="1">
    <source>
        <dbReference type="ARBA" id="ARBA00022679"/>
    </source>
</evidence>
<dbReference type="InterPro" id="IPR025714">
    <property type="entry name" value="Methyltranfer_dom"/>
</dbReference>
<dbReference type="NCBIfam" id="NF008823">
    <property type="entry name" value="PRK11873.1"/>
    <property type="match status" value="1"/>
</dbReference>
<dbReference type="Pfam" id="PF13847">
    <property type="entry name" value="Methyltransf_31"/>
    <property type="match status" value="1"/>
</dbReference>
<organism evidence="10 11">
    <name type="scientific">Pseudohalioglobus lutimaris</name>
    <dbReference type="NCBI Taxonomy" id="1737061"/>
    <lineage>
        <taxon>Bacteria</taxon>
        <taxon>Pseudomonadati</taxon>
        <taxon>Pseudomonadota</taxon>
        <taxon>Gammaproteobacteria</taxon>
        <taxon>Cellvibrionales</taxon>
        <taxon>Halieaceae</taxon>
        <taxon>Pseudohalioglobus</taxon>
    </lineage>
</organism>
<dbReference type="AlphaFoldDB" id="A0A2N5X094"/>
<dbReference type="EC" id="2.1.1.137" evidence="4"/>
<proteinExistence type="inferred from homology"/>
<keyword evidence="1 10" id="KW-0808">Transferase</keyword>
<dbReference type="GO" id="GO:0030791">
    <property type="term" value="F:arsenite methyltransferase activity"/>
    <property type="evidence" value="ECO:0007669"/>
    <property type="project" value="UniProtKB-EC"/>
</dbReference>
<evidence type="ECO:0000256" key="3">
    <source>
        <dbReference type="ARBA" id="ARBA00034487"/>
    </source>
</evidence>
<dbReference type="PANTHER" id="PTHR43675">
    <property type="entry name" value="ARSENITE METHYLTRANSFERASE"/>
    <property type="match status" value="1"/>
</dbReference>
<dbReference type="CDD" id="cd02440">
    <property type="entry name" value="AdoMet_MTases"/>
    <property type="match status" value="1"/>
</dbReference>
<comment type="catalytic activity">
    <reaction evidence="8">
        <text>arsenic triglutathione + 3 [thioredoxin]-dithiol + 3 S-adenosyl-L-methionine = trimethylarsine + 3 [thioredoxin]-disulfide + 3 glutathione + 3 S-adenosyl-L-homocysteine + 3 H(+)</text>
        <dbReference type="Rhea" id="RHEA:69432"/>
        <dbReference type="Rhea" id="RHEA-COMP:10698"/>
        <dbReference type="Rhea" id="RHEA-COMP:10700"/>
        <dbReference type="ChEBI" id="CHEBI:15378"/>
        <dbReference type="ChEBI" id="CHEBI:27130"/>
        <dbReference type="ChEBI" id="CHEBI:29950"/>
        <dbReference type="ChEBI" id="CHEBI:50058"/>
        <dbReference type="ChEBI" id="CHEBI:57856"/>
        <dbReference type="ChEBI" id="CHEBI:57925"/>
        <dbReference type="ChEBI" id="CHEBI:59789"/>
        <dbReference type="ChEBI" id="CHEBI:183640"/>
        <dbReference type="EC" id="2.1.1.137"/>
    </reaction>
</comment>
<dbReference type="SUPFAM" id="SSF53335">
    <property type="entry name" value="S-adenosyl-L-methionine-dependent methyltransferases"/>
    <property type="match status" value="1"/>
</dbReference>
<keyword evidence="2" id="KW-0949">S-adenosyl-L-methionine</keyword>
<evidence type="ECO:0000259" key="9">
    <source>
        <dbReference type="Pfam" id="PF13847"/>
    </source>
</evidence>
<dbReference type="Proteomes" id="UP000235005">
    <property type="component" value="Unassembled WGS sequence"/>
</dbReference>
<sequence>MSDSIKNAVRDGYGGVARQGLGSHQEGMRSIASAFGYSAEELASIPDEANMGLSCGNPIALATLRPGETVVDLGSGGGLDVFLASKEVGPAGLAIGIDMTADMVELARANAQKGDYANVIFHLAEIESMPIDSGSVDCVISNCVLNLCADKDAALAEVFRVLKPGGRLAISDIALKRALPEEFRNEVAAWNGCIGGALTIDENFAALERAGFTKVVIQDSNADLNIYKEGGSAACCGPAPSSVKLQTSCCDAASVEPDEAPANFHETMSQLLDSIDANDYAASVKIFAIKQ</sequence>
<dbReference type="Gene3D" id="3.40.50.150">
    <property type="entry name" value="Vaccinia Virus protein VP39"/>
    <property type="match status" value="1"/>
</dbReference>
<feature type="domain" description="Methyltransferase" evidence="9">
    <location>
        <begin position="66"/>
        <end position="203"/>
    </location>
</feature>
<dbReference type="InterPro" id="IPR029063">
    <property type="entry name" value="SAM-dependent_MTases_sf"/>
</dbReference>
<evidence type="ECO:0000256" key="5">
    <source>
        <dbReference type="ARBA" id="ARBA00034545"/>
    </source>
</evidence>
<comment type="catalytic activity">
    <reaction evidence="6">
        <text>arsenic triglutathione + [thioredoxin]-dithiol + S-adenosyl-L-methionine + 2 H2O = methylarsonous acid + [thioredoxin]-disulfide + 3 glutathione + S-adenosyl-L-homocysteine + H(+)</text>
        <dbReference type="Rhea" id="RHEA:69460"/>
        <dbReference type="Rhea" id="RHEA-COMP:10698"/>
        <dbReference type="Rhea" id="RHEA-COMP:10700"/>
        <dbReference type="ChEBI" id="CHEBI:15377"/>
        <dbReference type="ChEBI" id="CHEBI:15378"/>
        <dbReference type="ChEBI" id="CHEBI:17826"/>
        <dbReference type="ChEBI" id="CHEBI:29950"/>
        <dbReference type="ChEBI" id="CHEBI:50058"/>
        <dbReference type="ChEBI" id="CHEBI:57856"/>
        <dbReference type="ChEBI" id="CHEBI:57925"/>
        <dbReference type="ChEBI" id="CHEBI:59789"/>
        <dbReference type="ChEBI" id="CHEBI:183640"/>
        <dbReference type="EC" id="2.1.1.137"/>
    </reaction>
</comment>